<evidence type="ECO:0000313" key="3">
    <source>
        <dbReference type="EMBL" id="MDT9685029.1"/>
    </source>
</evidence>
<organism evidence="3 4">
    <name type="scientific">Streptomyces tamarix</name>
    <dbReference type="NCBI Taxonomy" id="3078565"/>
    <lineage>
        <taxon>Bacteria</taxon>
        <taxon>Bacillati</taxon>
        <taxon>Actinomycetota</taxon>
        <taxon>Actinomycetes</taxon>
        <taxon>Kitasatosporales</taxon>
        <taxon>Streptomycetaceae</taxon>
        <taxon>Streptomyces</taxon>
    </lineage>
</organism>
<evidence type="ECO:0000256" key="1">
    <source>
        <dbReference type="SAM" id="MobiDB-lite"/>
    </source>
</evidence>
<proteinExistence type="predicted"/>
<keyword evidence="4" id="KW-1185">Reference proteome</keyword>
<dbReference type="InterPro" id="IPR005523">
    <property type="entry name" value="DUF317_SPDY"/>
</dbReference>
<feature type="region of interest" description="Disordered" evidence="1">
    <location>
        <begin position="99"/>
        <end position="122"/>
    </location>
</feature>
<comment type="caution">
    <text evidence="3">The sequence shown here is derived from an EMBL/GenBank/DDBJ whole genome shotgun (WGS) entry which is preliminary data.</text>
</comment>
<dbReference type="Proteomes" id="UP001250181">
    <property type="component" value="Unassembled WGS sequence"/>
</dbReference>
<reference evidence="3 4" key="1">
    <citation type="submission" date="2023-09" db="EMBL/GenBank/DDBJ databases">
        <title>Streptomyces sp. nov.: A antagonism against Alternaria gaisen Producing Streptochlin, Isolated from Tamarix root soil.</title>
        <authorList>
            <person name="Chen Y."/>
        </authorList>
    </citation>
    <scope>NUCLEOTIDE SEQUENCE [LARGE SCALE GENOMIC DNA]</scope>
    <source>
        <strain evidence="3 4">TRM76323</strain>
    </source>
</reference>
<dbReference type="Pfam" id="PF03771">
    <property type="entry name" value="SPDY"/>
    <property type="match status" value="1"/>
</dbReference>
<dbReference type="EMBL" id="JAWCTQ010000035">
    <property type="protein sequence ID" value="MDT9685029.1"/>
    <property type="molecule type" value="Genomic_DNA"/>
</dbReference>
<evidence type="ECO:0000313" key="4">
    <source>
        <dbReference type="Proteomes" id="UP001250181"/>
    </source>
</evidence>
<gene>
    <name evidence="3" type="ORF">RND61_23645</name>
</gene>
<name>A0ABU3QQK7_9ACTN</name>
<evidence type="ECO:0000259" key="2">
    <source>
        <dbReference type="Pfam" id="PF03771"/>
    </source>
</evidence>
<accession>A0ABU3QQK7</accession>
<dbReference type="RefSeq" id="WP_315880075.1">
    <property type="nucleotide sequence ID" value="NZ_JAWCTQ010000035.1"/>
</dbReference>
<protein>
    <submittedName>
        <fullName evidence="3">DUF317 domain-containing protein</fullName>
    </submittedName>
</protein>
<sequence length="122" mass="13183">MGISLFVSPRHFAGPGDPQWVTVPLHRACGWSYGHDPLAPRVLLSGPGQKALLRLQPEPEPDRQWWTLRHAAAPDRPAWYASFGARTPVEIIAAVTDTLTDPADPADPAADTDPYGPLLEAG</sequence>
<feature type="domain" description="DUF317" evidence="2">
    <location>
        <begin position="49"/>
        <end position="103"/>
    </location>
</feature>
<feature type="compositionally biased region" description="Low complexity" evidence="1">
    <location>
        <begin position="99"/>
        <end position="114"/>
    </location>
</feature>